<dbReference type="PANTHER" id="PTHR19211">
    <property type="entry name" value="ATP-BINDING TRANSPORT PROTEIN-RELATED"/>
    <property type="match status" value="1"/>
</dbReference>
<dbReference type="PROSITE" id="PS50893">
    <property type="entry name" value="ABC_TRANSPORTER_2"/>
    <property type="match status" value="2"/>
</dbReference>
<sequence length="528" mass="58107">MANATSTREDVGTSEGLILDLRGIILAYAAKVLLRPTNLSLTRGARYGVVGHNGAGKTTLLTRIAAGDIAGFPTGIKCVFVRHEVLVTLSASVVKFMADEANEFGGADASAIDSSLRSVGFDDDMMKKSVAELSGGWRMRLSIARAMLQRADLLLLDEPTNHLDVSAVEWLANYLVALEGTTVMCVSHDYEFLRKISTHIIQFDKQQLSTFDGGFDGFRAQRPNLVLPRMKKDMQPSSAAIVFPDPGPLDGIKSKTQVVARLEDLSFAYPNNQVLSGVYTRMYLSSRVAVVGANGAGKTTLMKNIVGELEPTGGSIWKHHNLRIAYIAQHSMHHLQAHLDMSPKEYIQTRFYQGRDKELAKMSTMSLTDDEKVEQQSRGSVCEILGRAVKGGELCYEVKKVGDRVGVTHWEPKRFLKVSYVVKMCKNYDEMMKAIQSGMDIRPLTSGEVYSHLRDFGISQELADGKIKRMSGGQKSRLVLAAAMWTKPHIIALDEPTNYLDNETLAALTAALRRFKGGVLTISHNASF</sequence>
<proteinExistence type="predicted"/>
<dbReference type="SUPFAM" id="SSF52540">
    <property type="entry name" value="P-loop containing nucleoside triphosphate hydrolases"/>
    <property type="match status" value="2"/>
</dbReference>
<evidence type="ECO:0000256" key="8">
    <source>
        <dbReference type="ARBA" id="ARBA00022917"/>
    </source>
</evidence>
<dbReference type="Pfam" id="PF00005">
    <property type="entry name" value="ABC_tran"/>
    <property type="match status" value="2"/>
</dbReference>
<dbReference type="GO" id="GO:0016887">
    <property type="term" value="F:ATP hydrolysis activity"/>
    <property type="evidence" value="ECO:0007669"/>
    <property type="project" value="InterPro"/>
</dbReference>
<dbReference type="GeneID" id="5002873"/>
<reference evidence="10 11" key="1">
    <citation type="journal article" date="2007" name="Proc. Natl. Acad. Sci. U.S.A.">
        <title>The tiny eukaryote Ostreococcus provides genomic insights into the paradox of plankton speciation.</title>
        <authorList>
            <person name="Palenik B."/>
            <person name="Grimwood J."/>
            <person name="Aerts A."/>
            <person name="Rouze P."/>
            <person name="Salamov A."/>
            <person name="Putnam N."/>
            <person name="Dupont C."/>
            <person name="Jorgensen R."/>
            <person name="Derelle E."/>
            <person name="Rombauts S."/>
            <person name="Zhou K."/>
            <person name="Otillar R."/>
            <person name="Merchant S.S."/>
            <person name="Podell S."/>
            <person name="Gaasterland T."/>
            <person name="Napoli C."/>
            <person name="Gendler K."/>
            <person name="Manuell A."/>
            <person name="Tai V."/>
            <person name="Vallon O."/>
            <person name="Piganeau G."/>
            <person name="Jancek S."/>
            <person name="Heijde M."/>
            <person name="Jabbari K."/>
            <person name="Bowler C."/>
            <person name="Lohr M."/>
            <person name="Robbens S."/>
            <person name="Werner G."/>
            <person name="Dubchak I."/>
            <person name="Pazour G.J."/>
            <person name="Ren Q."/>
            <person name="Paulsen I."/>
            <person name="Delwiche C."/>
            <person name="Schmutz J."/>
            <person name="Rokhsar D."/>
            <person name="Van de Peer Y."/>
            <person name="Moreau H."/>
            <person name="Grigoriev I.V."/>
        </authorList>
    </citation>
    <scope>NUCLEOTIDE SEQUENCE [LARGE SCALE GENOMIC DNA]</scope>
    <source>
        <strain evidence="10 11">CCE9901</strain>
    </source>
</reference>
<keyword evidence="11" id="KW-1185">Reference proteome</keyword>
<dbReference type="InterPro" id="IPR027417">
    <property type="entry name" value="P-loop_NTPase"/>
</dbReference>
<comment type="subcellular location">
    <subcellularLocation>
        <location evidence="1">Cytoplasm</location>
    </subcellularLocation>
</comment>
<dbReference type="PROSITE" id="PS00211">
    <property type="entry name" value="ABC_TRANSPORTER_1"/>
    <property type="match status" value="2"/>
</dbReference>
<gene>
    <name evidence="10" type="ORF">OSTLU_35279</name>
</gene>
<evidence type="ECO:0000256" key="4">
    <source>
        <dbReference type="ARBA" id="ARBA00022737"/>
    </source>
</evidence>
<accession>A4S010</accession>
<dbReference type="eggNOG" id="KOG0062">
    <property type="taxonomic scope" value="Eukaryota"/>
</dbReference>
<dbReference type="InterPro" id="IPR003439">
    <property type="entry name" value="ABC_transporter-like_ATP-bd"/>
</dbReference>
<dbReference type="Gramene" id="ABO97185">
    <property type="protein sequence ID" value="ABO97185"/>
    <property type="gene ID" value="OSTLU_35279"/>
</dbReference>
<dbReference type="InterPro" id="IPR003593">
    <property type="entry name" value="AAA+_ATPase"/>
</dbReference>
<evidence type="ECO:0000256" key="6">
    <source>
        <dbReference type="ARBA" id="ARBA00022768"/>
    </source>
</evidence>
<dbReference type="InterPro" id="IPR047038">
    <property type="entry name" value="eEF3_chromodomain-like_sf"/>
</dbReference>
<keyword evidence="8" id="KW-0648">Protein biosynthesis</keyword>
<dbReference type="GO" id="GO:0005737">
    <property type="term" value="C:cytoplasm"/>
    <property type="evidence" value="ECO:0007669"/>
    <property type="project" value="UniProtKB-SubCell"/>
</dbReference>
<evidence type="ECO:0000313" key="10">
    <source>
        <dbReference type="EMBL" id="ABO97185.1"/>
    </source>
</evidence>
<feature type="domain" description="ABC transporter" evidence="9">
    <location>
        <begin position="19"/>
        <end position="230"/>
    </location>
</feature>
<dbReference type="InterPro" id="IPR017871">
    <property type="entry name" value="ABC_transporter-like_CS"/>
</dbReference>
<evidence type="ECO:0000259" key="9">
    <source>
        <dbReference type="PROSITE" id="PS50893"/>
    </source>
</evidence>
<dbReference type="GO" id="GO:0003746">
    <property type="term" value="F:translation elongation factor activity"/>
    <property type="evidence" value="ECO:0007669"/>
    <property type="project" value="UniProtKB-KW"/>
</dbReference>
<dbReference type="OMA" id="ANDVAPC"/>
<feature type="domain" description="ABC transporter" evidence="9">
    <location>
        <begin position="260"/>
        <end position="528"/>
    </location>
</feature>
<dbReference type="Proteomes" id="UP000001568">
    <property type="component" value="Chromosome 7"/>
</dbReference>
<name>A4S010_OSTLU</name>
<dbReference type="Gene3D" id="3.40.50.300">
    <property type="entry name" value="P-loop containing nucleotide triphosphate hydrolases"/>
    <property type="match status" value="2"/>
</dbReference>
<evidence type="ECO:0000256" key="5">
    <source>
        <dbReference type="ARBA" id="ARBA00022741"/>
    </source>
</evidence>
<keyword evidence="5" id="KW-0547">Nucleotide-binding</keyword>
<keyword evidence="6" id="KW-0251">Elongation factor</keyword>
<dbReference type="AlphaFoldDB" id="A4S010"/>
<dbReference type="CDD" id="cd03221">
    <property type="entry name" value="ABCF_EF-3"/>
    <property type="match status" value="1"/>
</dbReference>
<comment type="pathway">
    <text evidence="2">Protein biosynthesis; polypeptide chain elongation.</text>
</comment>
<evidence type="ECO:0000256" key="3">
    <source>
        <dbReference type="ARBA" id="ARBA00022490"/>
    </source>
</evidence>
<evidence type="ECO:0000256" key="7">
    <source>
        <dbReference type="ARBA" id="ARBA00022840"/>
    </source>
</evidence>
<dbReference type="GO" id="GO:0005524">
    <property type="term" value="F:ATP binding"/>
    <property type="evidence" value="ECO:0007669"/>
    <property type="project" value="UniProtKB-KW"/>
</dbReference>
<dbReference type="HOGENOM" id="CLU_002848_1_1_1"/>
<evidence type="ECO:0000256" key="1">
    <source>
        <dbReference type="ARBA" id="ARBA00004496"/>
    </source>
</evidence>
<dbReference type="STRING" id="436017.A4S010"/>
<dbReference type="OrthoDB" id="2110130at2759"/>
<dbReference type="RefSeq" id="XP_001418892.1">
    <property type="nucleotide sequence ID" value="XM_001418855.1"/>
</dbReference>
<dbReference type="PANTHER" id="PTHR19211:SF5">
    <property type="entry name" value="ELONGATION FACTOR 3A-RELATED"/>
    <property type="match status" value="1"/>
</dbReference>
<keyword evidence="3" id="KW-0963">Cytoplasm</keyword>
<keyword evidence="4" id="KW-0677">Repeat</keyword>
<organism evidence="10 11">
    <name type="scientific">Ostreococcus lucimarinus (strain CCE9901)</name>
    <dbReference type="NCBI Taxonomy" id="436017"/>
    <lineage>
        <taxon>Eukaryota</taxon>
        <taxon>Viridiplantae</taxon>
        <taxon>Chlorophyta</taxon>
        <taxon>Mamiellophyceae</taxon>
        <taxon>Mamiellales</taxon>
        <taxon>Bathycoccaceae</taxon>
        <taxon>Ostreococcus</taxon>
    </lineage>
</organism>
<dbReference type="SMART" id="SM00382">
    <property type="entry name" value="AAA"/>
    <property type="match status" value="2"/>
</dbReference>
<protein>
    <recommendedName>
        <fullName evidence="9">ABC transporter domain-containing protein</fullName>
    </recommendedName>
</protein>
<dbReference type="Gene3D" id="2.40.50.990">
    <property type="match status" value="1"/>
</dbReference>
<evidence type="ECO:0000256" key="2">
    <source>
        <dbReference type="ARBA" id="ARBA00004815"/>
    </source>
</evidence>
<evidence type="ECO:0000313" key="11">
    <source>
        <dbReference type="Proteomes" id="UP000001568"/>
    </source>
</evidence>
<dbReference type="KEGG" id="olu:OSTLU_35279"/>
<feature type="non-terminal residue" evidence="10">
    <location>
        <position position="528"/>
    </location>
</feature>
<dbReference type="EMBL" id="CP000587">
    <property type="protein sequence ID" value="ABO97185.1"/>
    <property type="molecule type" value="Genomic_DNA"/>
</dbReference>
<keyword evidence="7" id="KW-0067">ATP-binding</keyword>
<dbReference type="InterPro" id="IPR050611">
    <property type="entry name" value="ABCF"/>
</dbReference>